<organism evidence="3 4">
    <name type="scientific">Henosepilachna vigintioctopunctata</name>
    <dbReference type="NCBI Taxonomy" id="420089"/>
    <lineage>
        <taxon>Eukaryota</taxon>
        <taxon>Metazoa</taxon>
        <taxon>Ecdysozoa</taxon>
        <taxon>Arthropoda</taxon>
        <taxon>Hexapoda</taxon>
        <taxon>Insecta</taxon>
        <taxon>Pterygota</taxon>
        <taxon>Neoptera</taxon>
        <taxon>Endopterygota</taxon>
        <taxon>Coleoptera</taxon>
        <taxon>Polyphaga</taxon>
        <taxon>Cucujiformia</taxon>
        <taxon>Coccinelloidea</taxon>
        <taxon>Coccinellidae</taxon>
        <taxon>Epilachninae</taxon>
        <taxon>Epilachnini</taxon>
        <taxon>Henosepilachna</taxon>
    </lineage>
</organism>
<dbReference type="PROSITE" id="PS50835">
    <property type="entry name" value="IG_LIKE"/>
    <property type="match status" value="1"/>
</dbReference>
<name>A0AAW1U9W8_9CUCU</name>
<dbReference type="Gene3D" id="2.60.40.10">
    <property type="entry name" value="Immunoglobulins"/>
    <property type="match status" value="1"/>
</dbReference>
<dbReference type="PANTHER" id="PTHR21261">
    <property type="entry name" value="BEAT PROTEIN"/>
    <property type="match status" value="1"/>
</dbReference>
<dbReference type="PANTHER" id="PTHR21261:SF2">
    <property type="entry name" value="GH04238P-RELATED"/>
    <property type="match status" value="1"/>
</dbReference>
<dbReference type="SUPFAM" id="SSF48726">
    <property type="entry name" value="Immunoglobulin"/>
    <property type="match status" value="1"/>
</dbReference>
<keyword evidence="1" id="KW-0812">Transmembrane</keyword>
<evidence type="ECO:0000313" key="3">
    <source>
        <dbReference type="EMBL" id="KAK9877507.1"/>
    </source>
</evidence>
<dbReference type="Proteomes" id="UP001431783">
    <property type="component" value="Unassembled WGS sequence"/>
</dbReference>
<feature type="domain" description="Ig-like" evidence="2">
    <location>
        <begin position="1"/>
        <end position="99"/>
    </location>
</feature>
<gene>
    <name evidence="3" type="ORF">WA026_018616</name>
</gene>
<dbReference type="EMBL" id="JARQZJ010000042">
    <property type="protein sequence ID" value="KAK9877507.1"/>
    <property type="molecule type" value="Genomic_DNA"/>
</dbReference>
<evidence type="ECO:0000259" key="2">
    <source>
        <dbReference type="PROSITE" id="PS50835"/>
    </source>
</evidence>
<evidence type="ECO:0000256" key="1">
    <source>
        <dbReference type="SAM" id="Phobius"/>
    </source>
</evidence>
<evidence type="ECO:0000313" key="4">
    <source>
        <dbReference type="Proteomes" id="UP001431783"/>
    </source>
</evidence>
<dbReference type="AlphaFoldDB" id="A0AAW1U9W8"/>
<sequence length="242" mass="27762">MAVKNNSGEEVILDCDYSLRPDDDDLAVKWYLNEEVVYQWIPPRKPQSLGRLKDKIDLSFMATNDPKSVYRAMKITNPTSEIAGEYKCFVSTFTDEDFSSKQMIVFEPEKTLSIEQKSDGNSINFTCFATEVYPIPKLILFKDKKDDFHNRNPLKIMQWDTIRTSSGRFSVHITATAAFKSIAPGSLIHCELRISGTAYVKRKTLLYYPEALRNGSYGTGNITHQLLILLIYFIFFKMFVTS</sequence>
<keyword evidence="4" id="KW-1185">Reference proteome</keyword>
<keyword evidence="1" id="KW-0472">Membrane</keyword>
<keyword evidence="1" id="KW-1133">Transmembrane helix</keyword>
<proteinExistence type="predicted"/>
<feature type="transmembrane region" description="Helical" evidence="1">
    <location>
        <begin position="222"/>
        <end position="240"/>
    </location>
</feature>
<dbReference type="InterPro" id="IPR036179">
    <property type="entry name" value="Ig-like_dom_sf"/>
</dbReference>
<dbReference type="InterPro" id="IPR013783">
    <property type="entry name" value="Ig-like_fold"/>
</dbReference>
<reference evidence="3 4" key="1">
    <citation type="submission" date="2023-03" db="EMBL/GenBank/DDBJ databases">
        <title>Genome insight into feeding habits of ladybird beetles.</title>
        <authorList>
            <person name="Li H.-S."/>
            <person name="Huang Y.-H."/>
            <person name="Pang H."/>
        </authorList>
    </citation>
    <scope>NUCLEOTIDE SEQUENCE [LARGE SCALE GENOMIC DNA]</scope>
    <source>
        <strain evidence="3">SYSU_2023b</strain>
        <tissue evidence="3">Whole body</tissue>
    </source>
</reference>
<dbReference type="InterPro" id="IPR007110">
    <property type="entry name" value="Ig-like_dom"/>
</dbReference>
<accession>A0AAW1U9W8</accession>
<protein>
    <recommendedName>
        <fullName evidence="2">Ig-like domain-containing protein</fullName>
    </recommendedName>
</protein>
<comment type="caution">
    <text evidence="3">The sequence shown here is derived from an EMBL/GenBank/DDBJ whole genome shotgun (WGS) entry which is preliminary data.</text>
</comment>